<gene>
    <name evidence="1" type="ordered locus">VCM66_0141</name>
</gene>
<protein>
    <submittedName>
        <fullName evidence="1">Uncharacterized protein</fullName>
    </submittedName>
</protein>
<dbReference type="AlphaFoldDB" id="C3LPY3"/>
<reference evidence="1 2" key="1">
    <citation type="journal article" date="2008" name="PLoS ONE">
        <title>A recalibrated molecular clock and independent origins for the cholera pandemic clones.</title>
        <authorList>
            <person name="Feng L."/>
            <person name="Reeves P.R."/>
            <person name="Lan R."/>
            <person name="Ren Y."/>
            <person name="Gao C."/>
            <person name="Zhou Z."/>
            <person name="Ren Y."/>
            <person name="Cheng J."/>
            <person name="Wang W."/>
            <person name="Wang J."/>
            <person name="Qian W."/>
            <person name="Li D."/>
            <person name="Wang L."/>
        </authorList>
    </citation>
    <scope>NUCLEOTIDE SEQUENCE [LARGE SCALE GENOMIC DNA]</scope>
    <source>
        <strain evidence="1 2">M66-2</strain>
    </source>
</reference>
<accession>C3LPY3</accession>
<evidence type="ECO:0000313" key="2">
    <source>
        <dbReference type="Proteomes" id="UP000001217"/>
    </source>
</evidence>
<dbReference type="EMBL" id="CP001233">
    <property type="protein sequence ID" value="ACP04477.1"/>
    <property type="molecule type" value="Genomic_DNA"/>
</dbReference>
<dbReference type="KEGG" id="vcm:VCM66_0141"/>
<sequence>MTYFSKQFVVRKRCAAVIKGIFSAYLTLYQPLNG</sequence>
<dbReference type="Proteomes" id="UP000001217">
    <property type="component" value="Chromosome I"/>
</dbReference>
<proteinExistence type="predicted"/>
<evidence type="ECO:0000313" key="1">
    <source>
        <dbReference type="EMBL" id="ACP04477.1"/>
    </source>
</evidence>
<dbReference type="HOGENOM" id="CLU_3376632_0_0_6"/>
<organism evidence="1 2">
    <name type="scientific">Vibrio cholerae serotype O1 (strain M66-2)</name>
    <dbReference type="NCBI Taxonomy" id="579112"/>
    <lineage>
        <taxon>Bacteria</taxon>
        <taxon>Pseudomonadati</taxon>
        <taxon>Pseudomonadota</taxon>
        <taxon>Gammaproteobacteria</taxon>
        <taxon>Vibrionales</taxon>
        <taxon>Vibrionaceae</taxon>
        <taxon>Vibrio</taxon>
    </lineage>
</organism>
<name>C3LPY3_VIBCM</name>